<dbReference type="EMBL" id="CH408035">
    <property type="protein sequence ID" value="EAQ84108.1"/>
    <property type="molecule type" value="Genomic_DNA"/>
</dbReference>
<organism evidence="4 5">
    <name type="scientific">Chaetomium globosum (strain ATCC 6205 / CBS 148.51 / DSM 1962 / NBRC 6347 / NRRL 1970)</name>
    <name type="common">Soil fungus</name>
    <dbReference type="NCBI Taxonomy" id="306901"/>
    <lineage>
        <taxon>Eukaryota</taxon>
        <taxon>Fungi</taxon>
        <taxon>Dikarya</taxon>
        <taxon>Ascomycota</taxon>
        <taxon>Pezizomycotina</taxon>
        <taxon>Sordariomycetes</taxon>
        <taxon>Sordariomycetidae</taxon>
        <taxon>Sordariales</taxon>
        <taxon>Chaetomiaceae</taxon>
        <taxon>Chaetomium</taxon>
    </lineage>
</organism>
<evidence type="ECO:0000256" key="2">
    <source>
        <dbReference type="SAM" id="Phobius"/>
    </source>
</evidence>
<feature type="region of interest" description="Disordered" evidence="1">
    <location>
        <begin position="96"/>
        <end position="125"/>
    </location>
</feature>
<keyword evidence="2" id="KW-0812">Transmembrane</keyword>
<dbReference type="VEuPathDB" id="FungiDB:CHGG_10512"/>
<feature type="chain" id="PRO_5004208296" evidence="3">
    <location>
        <begin position="43"/>
        <end position="156"/>
    </location>
</feature>
<keyword evidence="5" id="KW-1185">Reference proteome</keyword>
<keyword evidence="3" id="KW-0732">Signal</keyword>
<sequence>MRRFNPWAFTSRTIPGSFSPRTSLLIIPLSFLCLLLVHIILGGEDGGEEELEEVGEGGERGGGGGGFVGGGEGVAVAGVVVVVGFVARRFEEVGCEEGCERGEEWKENREDGEGGRDGQGEGRDGDVFVAGTVLVSGWETGGWDAYIATPTRARIT</sequence>
<reference evidence="5" key="1">
    <citation type="journal article" date="2015" name="Genome Announc.">
        <title>Draft genome sequence of the cellulolytic fungus Chaetomium globosum.</title>
        <authorList>
            <person name="Cuomo C.A."/>
            <person name="Untereiner W.A."/>
            <person name="Ma L.-J."/>
            <person name="Grabherr M."/>
            <person name="Birren B.W."/>
        </authorList>
    </citation>
    <scope>NUCLEOTIDE SEQUENCE [LARGE SCALE GENOMIC DNA]</scope>
    <source>
        <strain evidence="5">ATCC 6205 / CBS 148.51 / DSM 1962 / NBRC 6347 / NRRL 1970</strain>
    </source>
</reference>
<evidence type="ECO:0000313" key="4">
    <source>
        <dbReference type="EMBL" id="EAQ84108.1"/>
    </source>
</evidence>
<dbReference type="AlphaFoldDB" id="Q2GNE2"/>
<evidence type="ECO:0000256" key="3">
    <source>
        <dbReference type="SAM" id="SignalP"/>
    </source>
</evidence>
<gene>
    <name evidence="4" type="ORF">CHGG_10512</name>
</gene>
<dbReference type="InParanoid" id="Q2GNE2"/>
<dbReference type="HOGENOM" id="CLU_1686361_0_0_1"/>
<feature type="signal peptide" evidence="3">
    <location>
        <begin position="1"/>
        <end position="42"/>
    </location>
</feature>
<protein>
    <submittedName>
        <fullName evidence="4">Uncharacterized protein</fullName>
    </submittedName>
</protein>
<keyword evidence="2" id="KW-1133">Transmembrane helix</keyword>
<dbReference type="GeneID" id="4396856"/>
<accession>Q2GNE2</accession>
<dbReference type="Proteomes" id="UP000001056">
    <property type="component" value="Unassembled WGS sequence"/>
</dbReference>
<name>Q2GNE2_CHAGB</name>
<evidence type="ECO:0000313" key="5">
    <source>
        <dbReference type="Proteomes" id="UP000001056"/>
    </source>
</evidence>
<feature type="transmembrane region" description="Helical" evidence="2">
    <location>
        <begin position="66"/>
        <end position="87"/>
    </location>
</feature>
<evidence type="ECO:0000256" key="1">
    <source>
        <dbReference type="SAM" id="MobiDB-lite"/>
    </source>
</evidence>
<proteinExistence type="predicted"/>
<dbReference type="RefSeq" id="XP_001228439.1">
    <property type="nucleotide sequence ID" value="XM_001228438.1"/>
</dbReference>
<keyword evidence="2" id="KW-0472">Membrane</keyword>